<keyword evidence="3" id="KW-1185">Reference proteome</keyword>
<protein>
    <recommendedName>
        <fullName evidence="4">Lipoprotein</fullName>
    </recommendedName>
</protein>
<dbReference type="RefSeq" id="WP_093318130.1">
    <property type="nucleotide sequence ID" value="NZ_FOHV01000005.1"/>
</dbReference>
<dbReference type="PROSITE" id="PS51257">
    <property type="entry name" value="PROKAR_LIPOPROTEIN"/>
    <property type="match status" value="1"/>
</dbReference>
<dbReference type="Proteomes" id="UP000242642">
    <property type="component" value="Unassembled WGS sequence"/>
</dbReference>
<feature type="region of interest" description="Disordered" evidence="1">
    <location>
        <begin position="267"/>
        <end position="288"/>
    </location>
</feature>
<sequence length="288" mass="31954">MLKKTLKLTLIVSTITLLVACGSGGGTRIVNYLDTSSAELKHIGGLIFRNETGGKKDNLAFWNKNEEFPSLGIGHFIWYPESFEPLFPDSFPGLIAFYKEQGIEPPAVLTSRYSAWPTREEFEAARSRGELKEVINFLDSTKGVQVQYIALRLKDALPKMMAASDNPDHVEQQFNRIMNSPNGLYPLIDYVNFKGEGVKTVPEYNNVGWGLRQVLEGMSGSDTGKKAFEDFARSCANILTVRVENQPSGKSEQSFLPGWINRCKTYVSDTSGGDTEQNESESSVNTSV</sequence>
<name>A0A1I0ACY2_9GAMM</name>
<dbReference type="OrthoDB" id="20998at2"/>
<gene>
    <name evidence="2" type="ORF">SAMN02583745_00899</name>
</gene>
<accession>A0A1I0ACY2</accession>
<dbReference type="EMBL" id="FOHV01000005">
    <property type="protein sequence ID" value="SES92077.1"/>
    <property type="molecule type" value="Genomic_DNA"/>
</dbReference>
<evidence type="ECO:0008006" key="4">
    <source>
        <dbReference type="Google" id="ProtNLM"/>
    </source>
</evidence>
<evidence type="ECO:0000313" key="2">
    <source>
        <dbReference type="EMBL" id="SES92077.1"/>
    </source>
</evidence>
<reference evidence="3" key="1">
    <citation type="submission" date="2016-10" db="EMBL/GenBank/DDBJ databases">
        <authorList>
            <person name="Varghese N."/>
            <person name="Submissions S."/>
        </authorList>
    </citation>
    <scope>NUCLEOTIDE SEQUENCE [LARGE SCALE GENOMIC DNA]</scope>
    <source>
        <strain evidence="3">DSM 18579</strain>
    </source>
</reference>
<evidence type="ECO:0000313" key="3">
    <source>
        <dbReference type="Proteomes" id="UP000242642"/>
    </source>
</evidence>
<dbReference type="AlphaFoldDB" id="A0A1I0ACY2"/>
<proteinExistence type="predicted"/>
<organism evidence="2 3">
    <name type="scientific">Thorsellia anophelis DSM 18579</name>
    <dbReference type="NCBI Taxonomy" id="1123402"/>
    <lineage>
        <taxon>Bacteria</taxon>
        <taxon>Pseudomonadati</taxon>
        <taxon>Pseudomonadota</taxon>
        <taxon>Gammaproteobacteria</taxon>
        <taxon>Enterobacterales</taxon>
        <taxon>Thorselliaceae</taxon>
        <taxon>Thorsellia</taxon>
    </lineage>
</organism>
<dbReference type="STRING" id="1123402.SAMN02583745_00899"/>
<evidence type="ECO:0000256" key="1">
    <source>
        <dbReference type="SAM" id="MobiDB-lite"/>
    </source>
</evidence>